<reference evidence="5 6" key="1">
    <citation type="submission" date="2020-08" db="EMBL/GenBank/DDBJ databases">
        <title>Genomic Encyclopedia of Type Strains, Phase IV (KMG-IV): sequencing the most valuable type-strain genomes for metagenomic binning, comparative biology and taxonomic classification.</title>
        <authorList>
            <person name="Goeker M."/>
        </authorList>
    </citation>
    <scope>NUCLEOTIDE SEQUENCE [LARGE SCALE GENOMIC DNA]</scope>
    <source>
        <strain evidence="5 6">DSM 102238</strain>
    </source>
</reference>
<evidence type="ECO:0000313" key="6">
    <source>
        <dbReference type="Proteomes" id="UP000542776"/>
    </source>
</evidence>
<dbReference type="PROSITE" id="PS51143">
    <property type="entry name" value="MT_A70"/>
    <property type="match status" value="1"/>
</dbReference>
<evidence type="ECO:0000256" key="2">
    <source>
        <dbReference type="ARBA" id="ARBA00022679"/>
    </source>
</evidence>
<gene>
    <name evidence="5" type="ORF">GGR04_000716</name>
</gene>
<dbReference type="PANTHER" id="PTHR12829">
    <property type="entry name" value="N6-ADENOSINE-METHYLTRANSFERASE"/>
    <property type="match status" value="1"/>
</dbReference>
<comment type="caution">
    <text evidence="5">The sequence shown here is derived from an EMBL/GenBank/DDBJ whole genome shotgun (WGS) entry which is preliminary data.</text>
</comment>
<dbReference type="InterPro" id="IPR029063">
    <property type="entry name" value="SAM-dependent_MTases_sf"/>
</dbReference>
<organism evidence="5 6">
    <name type="scientific">Aureimonas pseudogalii</name>
    <dbReference type="NCBI Taxonomy" id="1744844"/>
    <lineage>
        <taxon>Bacteria</taxon>
        <taxon>Pseudomonadati</taxon>
        <taxon>Pseudomonadota</taxon>
        <taxon>Alphaproteobacteria</taxon>
        <taxon>Hyphomicrobiales</taxon>
        <taxon>Aurantimonadaceae</taxon>
        <taxon>Aureimonas</taxon>
    </lineage>
</organism>
<dbReference type="SUPFAM" id="SSF53335">
    <property type="entry name" value="S-adenosyl-L-methionine-dependent methyltransferases"/>
    <property type="match status" value="1"/>
</dbReference>
<dbReference type="RefSeq" id="WP_183197907.1">
    <property type="nucleotide sequence ID" value="NZ_JACIEK010000001.1"/>
</dbReference>
<evidence type="ECO:0000256" key="1">
    <source>
        <dbReference type="ARBA" id="ARBA00022603"/>
    </source>
</evidence>
<dbReference type="GO" id="GO:0032259">
    <property type="term" value="P:methylation"/>
    <property type="evidence" value="ECO:0007669"/>
    <property type="project" value="UniProtKB-KW"/>
</dbReference>
<protein>
    <submittedName>
        <fullName evidence="5">N6-adenosine-specific RNA methylase IME4</fullName>
    </submittedName>
</protein>
<dbReference type="Proteomes" id="UP000542776">
    <property type="component" value="Unassembled WGS sequence"/>
</dbReference>
<dbReference type="EMBL" id="JACIEK010000001">
    <property type="protein sequence ID" value="MBB3996895.1"/>
    <property type="molecule type" value="Genomic_DNA"/>
</dbReference>
<dbReference type="InterPro" id="IPR007757">
    <property type="entry name" value="MT-A70-like"/>
</dbReference>
<name>A0A7W6E8V7_9HYPH</name>
<dbReference type="PROSITE" id="PS00092">
    <property type="entry name" value="N6_MTASE"/>
    <property type="match status" value="1"/>
</dbReference>
<dbReference type="PANTHER" id="PTHR12829:SF7">
    <property type="entry name" value="N6-ADENOSINE-METHYLTRANSFERASE CATALYTIC SUBUNIT"/>
    <property type="match status" value="1"/>
</dbReference>
<evidence type="ECO:0000313" key="5">
    <source>
        <dbReference type="EMBL" id="MBB3996895.1"/>
    </source>
</evidence>
<evidence type="ECO:0000256" key="3">
    <source>
        <dbReference type="ARBA" id="ARBA00022691"/>
    </source>
</evidence>
<keyword evidence="2" id="KW-0808">Transferase</keyword>
<keyword evidence="6" id="KW-1185">Reference proteome</keyword>
<dbReference type="AlphaFoldDB" id="A0A7W6E8V7"/>
<evidence type="ECO:0000256" key="4">
    <source>
        <dbReference type="PROSITE-ProRule" id="PRU00489"/>
    </source>
</evidence>
<dbReference type="GO" id="GO:0008168">
    <property type="term" value="F:methyltransferase activity"/>
    <property type="evidence" value="ECO:0007669"/>
    <property type="project" value="UniProtKB-KW"/>
</dbReference>
<sequence length="196" mass="21532">MIDFGLPLFSYDVVVIDPPWPWKAYSDKGLEKSPEAQYVTMSMADIAAMPVGDLLAPGGMLIMWGTWPLIEAQATIMRGWGVPPVTGGVWAKRTVNGKLRWGTGFVLRSVCEPFLIGRLKGGSFARGKVPNLIETLSDAAIDGLAREHSRKPEEFFQLIETLVPVGRRADIFSRQRRPGWDGFGNEAEKFPAVAAA</sequence>
<keyword evidence="1 5" id="KW-0489">Methyltransferase</keyword>
<comment type="similarity">
    <text evidence="4">Belongs to the MT-A70-like family.</text>
</comment>
<keyword evidence="3" id="KW-0949">S-adenosyl-L-methionine</keyword>
<dbReference type="GO" id="GO:0003676">
    <property type="term" value="F:nucleic acid binding"/>
    <property type="evidence" value="ECO:0007669"/>
    <property type="project" value="InterPro"/>
</dbReference>
<dbReference type="InterPro" id="IPR002052">
    <property type="entry name" value="DNA_methylase_N6_adenine_CS"/>
</dbReference>
<accession>A0A7W6E8V7</accession>
<dbReference type="Pfam" id="PF05063">
    <property type="entry name" value="MT-A70"/>
    <property type="match status" value="1"/>
</dbReference>
<proteinExistence type="inferred from homology"/>